<keyword evidence="6" id="KW-1133">Transmembrane helix</keyword>
<evidence type="ECO:0000256" key="5">
    <source>
        <dbReference type="SAM" id="MobiDB-lite"/>
    </source>
</evidence>
<comment type="similarity">
    <text evidence="2">Belongs to the MLF family.</text>
</comment>
<evidence type="ECO:0000313" key="7">
    <source>
        <dbReference type="EMBL" id="KAL3406090.1"/>
    </source>
</evidence>
<feature type="transmembrane region" description="Helical" evidence="6">
    <location>
        <begin position="43"/>
        <end position="68"/>
    </location>
</feature>
<feature type="compositionally biased region" description="Low complexity" evidence="5">
    <location>
        <begin position="311"/>
        <end position="353"/>
    </location>
</feature>
<evidence type="ECO:0000256" key="4">
    <source>
        <dbReference type="ARBA" id="ARBA00022553"/>
    </source>
</evidence>
<feature type="region of interest" description="Disordered" evidence="5">
    <location>
        <begin position="246"/>
        <end position="395"/>
    </location>
</feature>
<dbReference type="GO" id="GO:0005737">
    <property type="term" value="C:cytoplasm"/>
    <property type="evidence" value="ECO:0007669"/>
    <property type="project" value="UniProtKB-SubCell"/>
</dbReference>
<reference evidence="7 8" key="1">
    <citation type="journal article" date="2024" name="bioRxiv">
        <title>A reference genome for Trichogramma kaykai: A tiny desert-dwelling parasitoid wasp with competing sex-ratio distorters.</title>
        <authorList>
            <person name="Culotta J."/>
            <person name="Lindsey A.R."/>
        </authorList>
    </citation>
    <scope>NUCLEOTIDE SEQUENCE [LARGE SCALE GENOMIC DNA]</scope>
    <source>
        <strain evidence="7 8">KSX58</strain>
    </source>
</reference>
<comment type="subcellular location">
    <subcellularLocation>
        <location evidence="1">Cytoplasm</location>
    </subcellularLocation>
</comment>
<proteinExistence type="inferred from homology"/>
<gene>
    <name evidence="7" type="ORF">TKK_001481</name>
</gene>
<accession>A0ABD2XLQ1</accession>
<evidence type="ECO:0000313" key="8">
    <source>
        <dbReference type="Proteomes" id="UP001627154"/>
    </source>
</evidence>
<keyword evidence="4" id="KW-0597">Phosphoprotein</keyword>
<evidence type="ECO:0000256" key="6">
    <source>
        <dbReference type="SAM" id="Phobius"/>
    </source>
</evidence>
<evidence type="ECO:0000256" key="2">
    <source>
        <dbReference type="ARBA" id="ARBA00008332"/>
    </source>
</evidence>
<evidence type="ECO:0000256" key="3">
    <source>
        <dbReference type="ARBA" id="ARBA00022490"/>
    </source>
</evidence>
<evidence type="ECO:0000256" key="1">
    <source>
        <dbReference type="ARBA" id="ARBA00004496"/>
    </source>
</evidence>
<dbReference type="Proteomes" id="UP001627154">
    <property type="component" value="Unassembled WGS sequence"/>
</dbReference>
<feature type="region of interest" description="Disordered" evidence="5">
    <location>
        <begin position="144"/>
        <end position="164"/>
    </location>
</feature>
<keyword evidence="6" id="KW-0812">Transmembrane</keyword>
<comment type="caution">
    <text evidence="7">The sequence shown here is derived from an EMBL/GenBank/DDBJ whole genome shotgun (WGS) entry which is preliminary data.</text>
</comment>
<dbReference type="EMBL" id="JBJJXI010000019">
    <property type="protein sequence ID" value="KAL3406090.1"/>
    <property type="molecule type" value="Genomic_DNA"/>
</dbReference>
<dbReference type="InterPro" id="IPR019376">
    <property type="entry name" value="Myeloid_leukemia_factor"/>
</dbReference>
<protein>
    <recommendedName>
        <fullName evidence="9">Myeloid leukemia factor</fullName>
    </recommendedName>
</protein>
<keyword evidence="8" id="KW-1185">Reference proteome</keyword>
<keyword evidence="3" id="KW-0963">Cytoplasm</keyword>
<keyword evidence="6" id="KW-0472">Membrane</keyword>
<dbReference type="AlphaFoldDB" id="A0ABD2XLQ1"/>
<dbReference type="PANTHER" id="PTHR13105">
    <property type="entry name" value="MYELOID LEUKEMIA FACTOR"/>
    <property type="match status" value="1"/>
</dbReference>
<dbReference type="Pfam" id="PF10248">
    <property type="entry name" value="Mlf1IP"/>
    <property type="match status" value="1"/>
</dbReference>
<name>A0ABD2XLQ1_9HYME</name>
<evidence type="ECO:0008006" key="9">
    <source>
        <dbReference type="Google" id="ProtNLM"/>
    </source>
</evidence>
<sequence>MSMYGQSPLGDLEDDPIYGAHMQSMQTMQQMNNMMNSILQNPFGMMGMGAMGGMGGMGAMGAMGAPALMDVRPQSAMHPMQMSPFGFPLMASIGQMFSNMDNMGAMVQSNMGNMGNPNCHSFTSSSVMTMTSGSDGRPQIYQESTSTRVAPGGVKETKKTVSDSRTGIKKMAIGHHIGERAHILERERNYHSGEQEERQEFINLEEEEAETFNHEWQQKAKQTMGAIGGAPYRQNLYRPHQNEQLALPSTAPRHNTETATSSSSSSRVHDNNHSEDDEEEAETIDLTKESEPITRSSSSVIIEEITDEPEPASSTSTTTTSTSAAAAAAEEVVQVEESATTPQKSNSNSCSSTNKKRSLSPDIEEIRDEPSSKRQSYGLQRDVVDDASSTKADNN</sequence>
<organism evidence="7 8">
    <name type="scientific">Trichogramma kaykai</name>
    <dbReference type="NCBI Taxonomy" id="54128"/>
    <lineage>
        <taxon>Eukaryota</taxon>
        <taxon>Metazoa</taxon>
        <taxon>Ecdysozoa</taxon>
        <taxon>Arthropoda</taxon>
        <taxon>Hexapoda</taxon>
        <taxon>Insecta</taxon>
        <taxon>Pterygota</taxon>
        <taxon>Neoptera</taxon>
        <taxon>Endopterygota</taxon>
        <taxon>Hymenoptera</taxon>
        <taxon>Apocrita</taxon>
        <taxon>Proctotrupomorpha</taxon>
        <taxon>Chalcidoidea</taxon>
        <taxon>Trichogrammatidae</taxon>
        <taxon>Trichogramma</taxon>
    </lineage>
</organism>